<reference evidence="5" key="1">
    <citation type="journal article" date="2019" name="Int. J. Syst. Evol. Microbiol.">
        <title>The Global Catalogue of Microorganisms (GCM) 10K type strain sequencing project: providing services to taxonomists for standard genome sequencing and annotation.</title>
        <authorList>
            <consortium name="The Broad Institute Genomics Platform"/>
            <consortium name="The Broad Institute Genome Sequencing Center for Infectious Disease"/>
            <person name="Wu L."/>
            <person name="Ma J."/>
        </authorList>
    </citation>
    <scope>NUCLEOTIDE SEQUENCE [LARGE SCALE GENOMIC DNA]</scope>
    <source>
        <strain evidence="5">JCM 13584</strain>
    </source>
</reference>
<protein>
    <recommendedName>
        <fullName evidence="6">DUF4190 domain-containing protein</fullName>
    </recommendedName>
</protein>
<evidence type="ECO:0000313" key="5">
    <source>
        <dbReference type="Proteomes" id="UP001499954"/>
    </source>
</evidence>
<keyword evidence="1" id="KW-0732">Signal</keyword>
<feature type="compositionally biased region" description="Low complexity" evidence="2">
    <location>
        <begin position="23"/>
        <end position="32"/>
    </location>
</feature>
<accession>A0ABP5BKB7</accession>
<comment type="caution">
    <text evidence="4">The sequence shown here is derived from an EMBL/GenBank/DDBJ whole genome shotgun (WGS) entry which is preliminary data.</text>
</comment>
<organism evidence="4 5">
    <name type="scientific">Agromyces allii</name>
    <dbReference type="NCBI Taxonomy" id="393607"/>
    <lineage>
        <taxon>Bacteria</taxon>
        <taxon>Bacillati</taxon>
        <taxon>Actinomycetota</taxon>
        <taxon>Actinomycetes</taxon>
        <taxon>Micrococcales</taxon>
        <taxon>Microbacteriaceae</taxon>
        <taxon>Agromyces</taxon>
    </lineage>
</organism>
<name>A0ABP5BKB7_9MICO</name>
<evidence type="ECO:0000256" key="3">
    <source>
        <dbReference type="SAM" id="Phobius"/>
    </source>
</evidence>
<dbReference type="Gene3D" id="2.60.40.1240">
    <property type="match status" value="1"/>
</dbReference>
<keyword evidence="5" id="KW-1185">Reference proteome</keyword>
<feature type="transmembrane region" description="Helical" evidence="3">
    <location>
        <begin position="76"/>
        <end position="93"/>
    </location>
</feature>
<dbReference type="InterPro" id="IPR029050">
    <property type="entry name" value="Immunoprotect_excell_Ig-like"/>
</dbReference>
<proteinExistence type="predicted"/>
<evidence type="ECO:0000256" key="2">
    <source>
        <dbReference type="SAM" id="MobiDB-lite"/>
    </source>
</evidence>
<dbReference type="RefSeq" id="WP_157414594.1">
    <property type="nucleotide sequence ID" value="NZ_BAAAMK010000001.1"/>
</dbReference>
<keyword evidence="3" id="KW-0472">Membrane</keyword>
<dbReference type="Proteomes" id="UP001499954">
    <property type="component" value="Unassembled WGS sequence"/>
</dbReference>
<keyword evidence="3" id="KW-1133">Transmembrane helix</keyword>
<feature type="transmembrane region" description="Helical" evidence="3">
    <location>
        <begin position="128"/>
        <end position="150"/>
    </location>
</feature>
<dbReference type="EMBL" id="BAAAMK010000001">
    <property type="protein sequence ID" value="GAA1945216.1"/>
    <property type="molecule type" value="Genomic_DNA"/>
</dbReference>
<gene>
    <name evidence="4" type="ORF">GCM10009717_09630</name>
</gene>
<evidence type="ECO:0000256" key="1">
    <source>
        <dbReference type="ARBA" id="ARBA00022729"/>
    </source>
</evidence>
<feature type="compositionally biased region" description="Pro residues" evidence="2">
    <location>
        <begin position="33"/>
        <end position="43"/>
    </location>
</feature>
<evidence type="ECO:0008006" key="6">
    <source>
        <dbReference type="Google" id="ProtNLM"/>
    </source>
</evidence>
<feature type="region of interest" description="Disordered" evidence="2">
    <location>
        <begin position="1"/>
        <end position="47"/>
    </location>
</feature>
<keyword evidence="3" id="KW-0812">Transmembrane</keyword>
<sequence>MPETPIESDEARSDRPVSPYGPSPTTAVGAAPAPAPTPAPAPAPEYGAAASVSPYGAAPASTHPPAAPPVGSRDPFGLAALVVGLVAVVTAVIPAAVVVAWLPALVAVGLGIAALASKGVTRKGHGLAGLILGVVAFLLAIVVSVAALFWSASAPIGGSTGDFSSGLLDEALNDPDAADEYVPSEFQVVGGTATGDLDDPFPIGETVEVTNHGEPYYSITVGAPNPDADALVAEENPYNDVAPEGSSYVLVPVTVEFHGDAEDPDALGSPAFDIRVSFTTGDGGRIDEDYAVIPDPFFMLPELKSGESATGNLVFVLPDSTLDAGTWLVDLGYEDSFHTSAR</sequence>
<evidence type="ECO:0000313" key="4">
    <source>
        <dbReference type="EMBL" id="GAA1945216.1"/>
    </source>
</evidence>